<dbReference type="Pfam" id="PF00528">
    <property type="entry name" value="BPD_transp_1"/>
    <property type="match status" value="1"/>
</dbReference>
<feature type="transmembrane region" description="Helical" evidence="7">
    <location>
        <begin position="170"/>
        <end position="194"/>
    </location>
</feature>
<organism evidence="9 10">
    <name type="scientific">Litorivicinus lipolyticus</name>
    <dbReference type="NCBI Taxonomy" id="418701"/>
    <lineage>
        <taxon>Bacteria</taxon>
        <taxon>Pseudomonadati</taxon>
        <taxon>Pseudomonadota</taxon>
        <taxon>Gammaproteobacteria</taxon>
        <taxon>Oceanospirillales</taxon>
        <taxon>Litorivicinaceae</taxon>
        <taxon>Litorivicinus</taxon>
    </lineage>
</organism>
<dbReference type="PANTHER" id="PTHR43744">
    <property type="entry name" value="ABC TRANSPORTER PERMEASE PROTEIN MG189-RELATED-RELATED"/>
    <property type="match status" value="1"/>
</dbReference>
<proteinExistence type="inferred from homology"/>
<keyword evidence="10" id="KW-1185">Reference proteome</keyword>
<dbReference type="Gene3D" id="1.10.3720.10">
    <property type="entry name" value="MetI-like"/>
    <property type="match status" value="1"/>
</dbReference>
<feature type="transmembrane region" description="Helical" evidence="7">
    <location>
        <begin position="206"/>
        <end position="231"/>
    </location>
</feature>
<keyword evidence="2 7" id="KW-0813">Transport</keyword>
<dbReference type="KEGG" id="llp:GH975_04065"/>
<evidence type="ECO:0000313" key="9">
    <source>
        <dbReference type="EMBL" id="QGG79790.1"/>
    </source>
</evidence>
<evidence type="ECO:0000256" key="3">
    <source>
        <dbReference type="ARBA" id="ARBA00022475"/>
    </source>
</evidence>
<evidence type="ECO:0000313" key="10">
    <source>
        <dbReference type="Proteomes" id="UP000388235"/>
    </source>
</evidence>
<keyword evidence="6 7" id="KW-0472">Membrane</keyword>
<accession>A0A5Q2QD69</accession>
<keyword evidence="3" id="KW-1003">Cell membrane</keyword>
<protein>
    <submittedName>
        <fullName evidence="9">ABC transporter permease subunit</fullName>
    </submittedName>
</protein>
<sequence>MSKPADRPLARIAASAGLLALVILWIVPTLGLLISSVRDKDALAESGWWTALSASNQTVFERTANPDQQVKTDQGWVLSGRLEIAATGYNIIAFGGSQRTPDEGAPGATVTLRNGTTLSIDGDGYYRFVSPDEPFTGSRGKRMFFSYEKPASFTLENYKEVLTEGRLGQAFINTLTVTIPATIIPVLMAAFAAYAFSWMPFKGRDWLFACVIGLLVVPLQTSLVPLLRLYSDIGNALGIEAKGYAGVWMAHTGFGLPLAIYLMRNYMKSLPKDLIECARVDGASHFHVFTKIVLPLSVPALASFTIFQFLWVWNDLLVALVFLGQAEDQIVLTAQLRALLGTRGSNWEVLTSGAFITIILPLIVFFSLQRFFVRGLVAGSVK</sequence>
<keyword evidence="4 7" id="KW-0812">Transmembrane</keyword>
<keyword evidence="5 7" id="KW-1133">Transmembrane helix</keyword>
<feature type="transmembrane region" description="Helical" evidence="7">
    <location>
        <begin position="243"/>
        <end position="263"/>
    </location>
</feature>
<evidence type="ECO:0000259" key="8">
    <source>
        <dbReference type="PROSITE" id="PS50928"/>
    </source>
</evidence>
<feature type="transmembrane region" description="Helical" evidence="7">
    <location>
        <begin position="12"/>
        <end position="34"/>
    </location>
</feature>
<dbReference type="AlphaFoldDB" id="A0A5Q2QD69"/>
<name>A0A5Q2QD69_9GAMM</name>
<dbReference type="OrthoDB" id="9815445at2"/>
<evidence type="ECO:0000256" key="7">
    <source>
        <dbReference type="RuleBase" id="RU363032"/>
    </source>
</evidence>
<dbReference type="RefSeq" id="WP_153713294.1">
    <property type="nucleotide sequence ID" value="NZ_CP045871.1"/>
</dbReference>
<feature type="transmembrane region" description="Helical" evidence="7">
    <location>
        <begin position="292"/>
        <end position="313"/>
    </location>
</feature>
<reference evidence="9 10" key="1">
    <citation type="submission" date="2019-11" db="EMBL/GenBank/DDBJ databases">
        <authorList>
            <person name="Khan S.A."/>
            <person name="Jeon C.O."/>
            <person name="Chun B.H."/>
        </authorList>
    </citation>
    <scope>NUCLEOTIDE SEQUENCE [LARGE SCALE GENOMIC DNA]</scope>
    <source>
        <strain evidence="9 10">IMCC 1097</strain>
    </source>
</reference>
<dbReference type="SUPFAM" id="SSF161098">
    <property type="entry name" value="MetI-like"/>
    <property type="match status" value="1"/>
</dbReference>
<evidence type="ECO:0000256" key="2">
    <source>
        <dbReference type="ARBA" id="ARBA00022448"/>
    </source>
</evidence>
<evidence type="ECO:0000256" key="1">
    <source>
        <dbReference type="ARBA" id="ARBA00004651"/>
    </source>
</evidence>
<dbReference type="InterPro" id="IPR000515">
    <property type="entry name" value="MetI-like"/>
</dbReference>
<dbReference type="InterPro" id="IPR035906">
    <property type="entry name" value="MetI-like_sf"/>
</dbReference>
<dbReference type="GO" id="GO:0005886">
    <property type="term" value="C:plasma membrane"/>
    <property type="evidence" value="ECO:0007669"/>
    <property type="project" value="UniProtKB-SubCell"/>
</dbReference>
<dbReference type="GO" id="GO:0055085">
    <property type="term" value="P:transmembrane transport"/>
    <property type="evidence" value="ECO:0007669"/>
    <property type="project" value="InterPro"/>
</dbReference>
<dbReference type="Proteomes" id="UP000388235">
    <property type="component" value="Chromosome"/>
</dbReference>
<comment type="subcellular location">
    <subcellularLocation>
        <location evidence="1 7">Cell membrane</location>
        <topology evidence="1 7">Multi-pass membrane protein</topology>
    </subcellularLocation>
</comment>
<evidence type="ECO:0000256" key="5">
    <source>
        <dbReference type="ARBA" id="ARBA00022989"/>
    </source>
</evidence>
<gene>
    <name evidence="9" type="ORF">GH975_04065</name>
</gene>
<comment type="similarity">
    <text evidence="7">Belongs to the binding-protein-dependent transport system permease family.</text>
</comment>
<feature type="domain" description="ABC transmembrane type-1" evidence="8">
    <location>
        <begin position="171"/>
        <end position="368"/>
    </location>
</feature>
<dbReference type="EMBL" id="CP045871">
    <property type="protein sequence ID" value="QGG79790.1"/>
    <property type="molecule type" value="Genomic_DNA"/>
</dbReference>
<dbReference type="PROSITE" id="PS50928">
    <property type="entry name" value="ABC_TM1"/>
    <property type="match status" value="1"/>
</dbReference>
<feature type="transmembrane region" description="Helical" evidence="7">
    <location>
        <begin position="349"/>
        <end position="368"/>
    </location>
</feature>
<dbReference type="PANTHER" id="PTHR43744:SF4">
    <property type="entry name" value="OSMOPROTECTIVE COMPOUNDS UPTAKE PERMEASE PROTEIN GGTD"/>
    <property type="match status" value="1"/>
</dbReference>
<evidence type="ECO:0000256" key="4">
    <source>
        <dbReference type="ARBA" id="ARBA00022692"/>
    </source>
</evidence>
<evidence type="ECO:0000256" key="6">
    <source>
        <dbReference type="ARBA" id="ARBA00023136"/>
    </source>
</evidence>
<dbReference type="CDD" id="cd06261">
    <property type="entry name" value="TM_PBP2"/>
    <property type="match status" value="1"/>
</dbReference>